<dbReference type="STRING" id="1827387.A4S15_12465"/>
<sequence>MSIHIENMKVVTRFISEFLAKADMAAADATAHPKIQGITGLKPMGPIDGIEEYKAIVGGFGDAFPAVEPLKIIDQFASADGTRVVTRFHSKQKHAKDFFGLPATGRAILFDETHVATLKDGKIVQNIVSATNLEFEMLMAPILTPMILK</sequence>
<dbReference type="PANTHER" id="PTHR38436">
    <property type="entry name" value="POLYKETIDE CYCLASE SNOAL-LIKE DOMAIN"/>
    <property type="match status" value="1"/>
</dbReference>
<proteinExistence type="predicted"/>
<dbReference type="RefSeq" id="WP_376801923.1">
    <property type="nucleotide sequence ID" value="NZ_DBNB01000003.1"/>
</dbReference>
<dbReference type="Gene3D" id="3.10.450.50">
    <property type="match status" value="1"/>
</dbReference>
<dbReference type="PANTHER" id="PTHR38436:SF1">
    <property type="entry name" value="ESTER CYCLASE"/>
    <property type="match status" value="1"/>
</dbReference>
<comment type="caution">
    <text evidence="1">The sequence shown here is derived from an EMBL/GenBank/DDBJ whole genome shotgun (WGS) entry which is preliminary data.</text>
</comment>
<dbReference type="Proteomes" id="UP000192872">
    <property type="component" value="Unassembled WGS sequence"/>
</dbReference>
<name>A0A1W9HUW9_9HYPH</name>
<dbReference type="SUPFAM" id="SSF54427">
    <property type="entry name" value="NTF2-like"/>
    <property type="match status" value="1"/>
</dbReference>
<dbReference type="Pfam" id="PF07366">
    <property type="entry name" value="SnoaL"/>
    <property type="match status" value="1"/>
</dbReference>
<dbReference type="EMBL" id="LWDL01000022">
    <property type="protein sequence ID" value="OQW51092.1"/>
    <property type="molecule type" value="Genomic_DNA"/>
</dbReference>
<protein>
    <submittedName>
        <fullName evidence="1">Ester cyclase</fullName>
    </submittedName>
</protein>
<dbReference type="AlphaFoldDB" id="A0A1W9HUW9"/>
<dbReference type="GO" id="GO:0030638">
    <property type="term" value="P:polyketide metabolic process"/>
    <property type="evidence" value="ECO:0007669"/>
    <property type="project" value="InterPro"/>
</dbReference>
<dbReference type="InterPro" id="IPR032710">
    <property type="entry name" value="NTF2-like_dom_sf"/>
</dbReference>
<evidence type="ECO:0000313" key="1">
    <source>
        <dbReference type="EMBL" id="OQW51092.1"/>
    </source>
</evidence>
<gene>
    <name evidence="1" type="ORF">A4S15_12465</name>
</gene>
<organism evidence="1 2">
    <name type="scientific">Candidatus Raskinella chloraquaticus</name>
    <dbReference type="NCBI Taxonomy" id="1951219"/>
    <lineage>
        <taxon>Bacteria</taxon>
        <taxon>Pseudomonadati</taxon>
        <taxon>Pseudomonadota</taxon>
        <taxon>Alphaproteobacteria</taxon>
        <taxon>Hyphomicrobiales</taxon>
        <taxon>Phreatobacteraceae</taxon>
        <taxon>Candidatus Raskinella</taxon>
    </lineage>
</organism>
<dbReference type="InterPro" id="IPR009959">
    <property type="entry name" value="Cyclase_SnoaL-like"/>
</dbReference>
<reference evidence="1 2" key="1">
    <citation type="journal article" date="2017" name="Water Res.">
        <title>Comammox in drinking water systems.</title>
        <authorList>
            <person name="Wang Y."/>
            <person name="Ma L."/>
            <person name="Mao Y."/>
            <person name="Jiang X."/>
            <person name="Xia Y."/>
            <person name="Yu K."/>
            <person name="Li B."/>
            <person name="Zhang T."/>
        </authorList>
    </citation>
    <scope>NUCLEOTIDE SEQUENCE [LARGE SCALE GENOMIC DNA]</scope>
    <source>
        <strain evidence="1">SG_bin8</strain>
    </source>
</reference>
<accession>A0A1W9HUW9</accession>
<evidence type="ECO:0000313" key="2">
    <source>
        <dbReference type="Proteomes" id="UP000192872"/>
    </source>
</evidence>